<evidence type="ECO:0000256" key="16">
    <source>
        <dbReference type="RuleBase" id="RU003515"/>
    </source>
</evidence>
<evidence type="ECO:0000256" key="12">
    <source>
        <dbReference type="ARBA" id="ARBA00022801"/>
    </source>
</evidence>
<evidence type="ECO:0000256" key="3">
    <source>
        <dbReference type="ARBA" id="ARBA00004065"/>
    </source>
</evidence>
<dbReference type="InterPro" id="IPR022898">
    <property type="entry name" value="RNase_HII"/>
</dbReference>
<keyword evidence="12 14" id="KW-0378">Hydrolase</keyword>
<evidence type="ECO:0000256" key="15">
    <source>
        <dbReference type="PROSITE-ProRule" id="PRU01319"/>
    </source>
</evidence>
<keyword evidence="19" id="KW-1185">Reference proteome</keyword>
<comment type="caution">
    <text evidence="18">The sequence shown here is derived from an EMBL/GenBank/DDBJ whole genome shotgun (WGS) entry which is preliminary data.</text>
</comment>
<accession>A0A0A0C0H8</accession>
<dbReference type="GO" id="GO:0043137">
    <property type="term" value="P:DNA replication, removal of RNA primer"/>
    <property type="evidence" value="ECO:0007669"/>
    <property type="project" value="TreeGrafter"/>
</dbReference>
<dbReference type="EMBL" id="AXCZ01000011">
    <property type="protein sequence ID" value="KGM14153.1"/>
    <property type="molecule type" value="Genomic_DNA"/>
</dbReference>
<feature type="binding site" evidence="14 15">
    <location>
        <position position="35"/>
    </location>
    <ligand>
        <name>a divalent metal cation</name>
        <dbReference type="ChEBI" id="CHEBI:60240"/>
    </ligand>
</feature>
<dbReference type="InterPro" id="IPR001352">
    <property type="entry name" value="RNase_HII/HIII"/>
</dbReference>
<comment type="subcellular location">
    <subcellularLocation>
        <location evidence="4 14">Cytoplasm</location>
    </subcellularLocation>
</comment>
<keyword evidence="11 14" id="KW-0255">Endonuclease</keyword>
<evidence type="ECO:0000256" key="5">
    <source>
        <dbReference type="ARBA" id="ARBA00007383"/>
    </source>
</evidence>
<dbReference type="PANTHER" id="PTHR10954">
    <property type="entry name" value="RIBONUCLEASE H2 SUBUNIT A"/>
    <property type="match status" value="1"/>
</dbReference>
<dbReference type="GO" id="GO:0003723">
    <property type="term" value="F:RNA binding"/>
    <property type="evidence" value="ECO:0007669"/>
    <property type="project" value="UniProtKB-UniRule"/>
</dbReference>
<keyword evidence="8 14" id="KW-0963">Cytoplasm</keyword>
<protein>
    <recommendedName>
        <fullName evidence="7 14">Ribonuclease HII</fullName>
        <shortName evidence="14">RNase HII</shortName>
        <ecNumber evidence="6 14">3.1.26.4</ecNumber>
    </recommendedName>
</protein>
<dbReference type="EC" id="3.1.26.4" evidence="6 14"/>
<comment type="catalytic activity">
    <reaction evidence="1 14 15 16">
        <text>Endonucleolytic cleavage to 5'-phosphomonoester.</text>
        <dbReference type="EC" id="3.1.26.4"/>
    </reaction>
</comment>
<evidence type="ECO:0000259" key="17">
    <source>
        <dbReference type="PROSITE" id="PS51975"/>
    </source>
</evidence>
<dbReference type="PROSITE" id="PS51975">
    <property type="entry name" value="RNASE_H_2"/>
    <property type="match status" value="1"/>
</dbReference>
<dbReference type="InterPro" id="IPR024567">
    <property type="entry name" value="RNase_HII/HIII_dom"/>
</dbReference>
<reference evidence="18 19" key="1">
    <citation type="submission" date="2013-08" db="EMBL/GenBank/DDBJ databases">
        <title>Genome sequencing of Cellulomonas bogoriensis 69B4.</title>
        <authorList>
            <person name="Chen F."/>
            <person name="Li Y."/>
            <person name="Wang G."/>
        </authorList>
    </citation>
    <scope>NUCLEOTIDE SEQUENCE [LARGE SCALE GENOMIC DNA]</scope>
    <source>
        <strain evidence="18 19">69B4</strain>
    </source>
</reference>
<evidence type="ECO:0000256" key="14">
    <source>
        <dbReference type="HAMAP-Rule" id="MF_00052"/>
    </source>
</evidence>
<keyword evidence="9 14" id="KW-0540">Nuclease</keyword>
<evidence type="ECO:0000256" key="13">
    <source>
        <dbReference type="ARBA" id="ARBA00023211"/>
    </source>
</evidence>
<evidence type="ECO:0000256" key="8">
    <source>
        <dbReference type="ARBA" id="ARBA00022490"/>
    </source>
</evidence>
<proteinExistence type="inferred from homology"/>
<comment type="cofactor">
    <cofactor evidence="2">
        <name>Mg(2+)</name>
        <dbReference type="ChEBI" id="CHEBI:18420"/>
    </cofactor>
</comment>
<comment type="similarity">
    <text evidence="5 14 16">Belongs to the RNase HII family.</text>
</comment>
<dbReference type="Gene3D" id="3.30.420.10">
    <property type="entry name" value="Ribonuclease H-like superfamily/Ribonuclease H"/>
    <property type="match status" value="1"/>
</dbReference>
<dbReference type="GO" id="GO:0006298">
    <property type="term" value="P:mismatch repair"/>
    <property type="evidence" value="ECO:0007669"/>
    <property type="project" value="TreeGrafter"/>
</dbReference>
<evidence type="ECO:0000256" key="1">
    <source>
        <dbReference type="ARBA" id="ARBA00000077"/>
    </source>
</evidence>
<dbReference type="Proteomes" id="UP000054314">
    <property type="component" value="Unassembled WGS sequence"/>
</dbReference>
<dbReference type="CDD" id="cd07182">
    <property type="entry name" value="RNase_HII_bacteria_HII_like"/>
    <property type="match status" value="1"/>
</dbReference>
<dbReference type="AlphaFoldDB" id="A0A0A0C0H8"/>
<comment type="cofactor">
    <cofactor evidence="14 15">
        <name>Mn(2+)</name>
        <dbReference type="ChEBI" id="CHEBI:29035"/>
    </cofactor>
    <cofactor evidence="14 15">
        <name>Mg(2+)</name>
        <dbReference type="ChEBI" id="CHEBI:18420"/>
    </cofactor>
    <text evidence="14 15">Manganese or magnesium. Binds 1 divalent metal ion per monomer in the absence of substrate. May bind a second metal ion after substrate binding.</text>
</comment>
<dbReference type="GO" id="GO:0032299">
    <property type="term" value="C:ribonuclease H2 complex"/>
    <property type="evidence" value="ECO:0007669"/>
    <property type="project" value="TreeGrafter"/>
</dbReference>
<evidence type="ECO:0000256" key="7">
    <source>
        <dbReference type="ARBA" id="ARBA00019179"/>
    </source>
</evidence>
<dbReference type="HAMAP" id="MF_00052_B">
    <property type="entry name" value="RNase_HII_B"/>
    <property type="match status" value="1"/>
</dbReference>
<dbReference type="InterPro" id="IPR036397">
    <property type="entry name" value="RNaseH_sf"/>
</dbReference>
<comment type="function">
    <text evidence="3 14 16">Endonuclease that specifically degrades the RNA of RNA-DNA hybrids.</text>
</comment>
<dbReference type="SUPFAM" id="SSF53098">
    <property type="entry name" value="Ribonuclease H-like"/>
    <property type="match status" value="1"/>
</dbReference>
<evidence type="ECO:0000256" key="11">
    <source>
        <dbReference type="ARBA" id="ARBA00022759"/>
    </source>
</evidence>
<keyword evidence="10 14" id="KW-0479">Metal-binding</keyword>
<name>A0A0A0C0H8_9CELL</name>
<evidence type="ECO:0000256" key="10">
    <source>
        <dbReference type="ARBA" id="ARBA00022723"/>
    </source>
</evidence>
<dbReference type="NCBIfam" id="NF000595">
    <property type="entry name" value="PRK00015.1-3"/>
    <property type="match status" value="1"/>
</dbReference>
<evidence type="ECO:0000256" key="2">
    <source>
        <dbReference type="ARBA" id="ARBA00001946"/>
    </source>
</evidence>
<evidence type="ECO:0000313" key="18">
    <source>
        <dbReference type="EMBL" id="KGM14153.1"/>
    </source>
</evidence>
<dbReference type="Pfam" id="PF01351">
    <property type="entry name" value="RNase_HII"/>
    <property type="match status" value="1"/>
</dbReference>
<feature type="domain" description="RNase H type-2" evidence="17">
    <location>
        <begin position="28"/>
        <end position="238"/>
    </location>
</feature>
<evidence type="ECO:0000256" key="6">
    <source>
        <dbReference type="ARBA" id="ARBA00012180"/>
    </source>
</evidence>
<dbReference type="GO" id="GO:0030145">
    <property type="term" value="F:manganese ion binding"/>
    <property type="evidence" value="ECO:0007669"/>
    <property type="project" value="UniProtKB-UniRule"/>
</dbReference>
<organism evidence="18 19">
    <name type="scientific">Cellulomonas bogoriensis 69B4 = DSM 16987</name>
    <dbReference type="NCBI Taxonomy" id="1386082"/>
    <lineage>
        <taxon>Bacteria</taxon>
        <taxon>Bacillati</taxon>
        <taxon>Actinomycetota</taxon>
        <taxon>Actinomycetes</taxon>
        <taxon>Micrococcales</taxon>
        <taxon>Cellulomonadaceae</taxon>
        <taxon>Cellulomonas</taxon>
    </lineage>
</organism>
<evidence type="ECO:0000313" key="19">
    <source>
        <dbReference type="Proteomes" id="UP000054314"/>
    </source>
</evidence>
<feature type="binding site" evidence="14 15">
    <location>
        <position position="128"/>
    </location>
    <ligand>
        <name>a divalent metal cation</name>
        <dbReference type="ChEBI" id="CHEBI:60240"/>
    </ligand>
</feature>
<dbReference type="InterPro" id="IPR012337">
    <property type="entry name" value="RNaseH-like_sf"/>
</dbReference>
<keyword evidence="13 14" id="KW-0464">Manganese</keyword>
<gene>
    <name evidence="14" type="primary">rnhB</name>
    <name evidence="18" type="ORF">N869_03485</name>
</gene>
<dbReference type="GO" id="GO:0005737">
    <property type="term" value="C:cytoplasm"/>
    <property type="evidence" value="ECO:0007669"/>
    <property type="project" value="UniProtKB-SubCell"/>
</dbReference>
<evidence type="ECO:0000256" key="4">
    <source>
        <dbReference type="ARBA" id="ARBA00004496"/>
    </source>
</evidence>
<dbReference type="PANTHER" id="PTHR10954:SF18">
    <property type="entry name" value="RIBONUCLEASE HII"/>
    <property type="match status" value="1"/>
</dbReference>
<evidence type="ECO:0000256" key="9">
    <source>
        <dbReference type="ARBA" id="ARBA00022722"/>
    </source>
</evidence>
<feature type="binding site" evidence="14 15">
    <location>
        <position position="34"/>
    </location>
    <ligand>
        <name>a divalent metal cation</name>
        <dbReference type="ChEBI" id="CHEBI:60240"/>
    </ligand>
</feature>
<dbReference type="GO" id="GO:0004523">
    <property type="term" value="F:RNA-DNA hybrid ribonuclease activity"/>
    <property type="evidence" value="ECO:0007669"/>
    <property type="project" value="UniProtKB-UniRule"/>
</dbReference>
<sequence length="244" mass="25467">MTAPSSSARGVRRVDLRLERSLLRGGADVVVGMDEVGRGALAGPVSVGAVAVDLRTRACPPGVRDSKLLTPAARERLLPSLGRWGVARAVGHAAPEEIDAIGIVAALRLAGRRALDGLGVAVDVVLLDGSHDWLSRPAQPDLLEAVAGGDDDAPAPAVRTQVRADRTCASVAAASVLAKCERDALMVRLAAEHPGYGWEGNKGYAAPEHVRALGVLGPCAQHRRSWRLPGSEQVAPPAWSMMDT</sequence>